<dbReference type="OrthoDB" id="2679948at2"/>
<dbReference type="AlphaFoldDB" id="A0A1E7W6B6"/>
<proteinExistence type="predicted"/>
<dbReference type="RefSeq" id="WP_070251966.1">
    <property type="nucleotide sequence ID" value="NZ_LROM01000152.1"/>
</dbReference>
<organism evidence="1 2">
    <name type="scientific">Duganella phyllosphaerae</name>
    <dbReference type="NCBI Taxonomy" id="762836"/>
    <lineage>
        <taxon>Bacteria</taxon>
        <taxon>Pseudomonadati</taxon>
        <taxon>Pseudomonadota</taxon>
        <taxon>Betaproteobacteria</taxon>
        <taxon>Burkholderiales</taxon>
        <taxon>Oxalobacteraceae</taxon>
        <taxon>Telluria group</taxon>
        <taxon>Duganella</taxon>
    </lineage>
</organism>
<sequence>MTRLKAYTVHDGDDGTTVIFATNSATARRQGANELDRDWTEVDSCRRAPHFDAYAPGPVPAAVLIDHGWRYECTRNACSTWVYSDEEDRCFSAAGAPYCCEACMARDFARQRATATARVALQELVELSLPGAVVTDAYVYGSRLEAGEPGGGYRAFADFMFAGGRWPARFVFGDGYRVHGDDHPAFFAAFPELRP</sequence>
<dbReference type="EMBL" id="LROM01000152">
    <property type="protein sequence ID" value="OEZ91489.1"/>
    <property type="molecule type" value="Genomic_DNA"/>
</dbReference>
<comment type="caution">
    <text evidence="1">The sequence shown here is derived from an EMBL/GenBank/DDBJ whole genome shotgun (WGS) entry which is preliminary data.</text>
</comment>
<evidence type="ECO:0000313" key="2">
    <source>
        <dbReference type="Proteomes" id="UP000175989"/>
    </source>
</evidence>
<reference evidence="2" key="1">
    <citation type="journal article" date="2016" name="Front. Microbiol.">
        <title>Molecular Keys to the Janthinobacterium and Duganella spp. Interaction with the Plant Pathogen Fusarium graminearum.</title>
        <authorList>
            <person name="Haack F.S."/>
            <person name="Poehlein A."/>
            <person name="Kroger C."/>
            <person name="Voigt C.A."/>
            <person name="Piepenbring M."/>
            <person name="Bode H.B."/>
            <person name="Daniel R."/>
            <person name="Schafer W."/>
            <person name="Streit W.R."/>
        </authorList>
    </citation>
    <scope>NUCLEOTIDE SEQUENCE [LARGE SCALE GENOMIC DNA]</scope>
    <source>
        <strain evidence="2">T54</strain>
    </source>
</reference>
<name>A0A1E7W6B6_9BURK</name>
<accession>A0A1E7W6B6</accession>
<dbReference type="Proteomes" id="UP000175989">
    <property type="component" value="Unassembled WGS sequence"/>
</dbReference>
<keyword evidence="2" id="KW-1185">Reference proteome</keyword>
<evidence type="ECO:0000313" key="1">
    <source>
        <dbReference type="EMBL" id="OEZ91489.1"/>
    </source>
</evidence>
<gene>
    <name evidence="1" type="ORF">DUPY_51010</name>
</gene>
<protein>
    <submittedName>
        <fullName evidence="1">Uncharacterized protein</fullName>
    </submittedName>
</protein>